<name>A0A940DFV3_9PROT</name>
<dbReference type="Proteomes" id="UP000721442">
    <property type="component" value="Unassembled WGS sequence"/>
</dbReference>
<dbReference type="InterPro" id="IPR002876">
    <property type="entry name" value="Transcrip_reg_TACO1-like"/>
</dbReference>
<dbReference type="InterPro" id="IPR049083">
    <property type="entry name" value="TACO1_YebC_N"/>
</dbReference>
<dbReference type="PANTHER" id="PTHR12532">
    <property type="entry name" value="TRANSLATIONAL ACTIVATOR OF CYTOCHROME C OXIDASE 1"/>
    <property type="match status" value="1"/>
</dbReference>
<dbReference type="FunFam" id="1.10.10.200:FF:000002">
    <property type="entry name" value="Probable transcriptional regulatory protein CLM62_37755"/>
    <property type="match status" value="1"/>
</dbReference>
<evidence type="ECO:0000256" key="3">
    <source>
        <dbReference type="ARBA" id="ARBA00023015"/>
    </source>
</evidence>
<reference evidence="9" key="1">
    <citation type="submission" date="2020-10" db="EMBL/GenBank/DDBJ databases">
        <authorList>
            <person name="Gilroy R."/>
        </authorList>
    </citation>
    <scope>NUCLEOTIDE SEQUENCE</scope>
    <source>
        <strain evidence="9">B1-16210</strain>
    </source>
</reference>
<dbReference type="NCBIfam" id="NF001030">
    <property type="entry name" value="PRK00110.1"/>
    <property type="match status" value="1"/>
</dbReference>
<keyword evidence="4 6" id="KW-0238">DNA-binding</keyword>
<dbReference type="HAMAP" id="MF_00693">
    <property type="entry name" value="Transcrip_reg_TACO1"/>
    <property type="match status" value="1"/>
</dbReference>
<evidence type="ECO:0000256" key="6">
    <source>
        <dbReference type="HAMAP-Rule" id="MF_00693"/>
    </source>
</evidence>
<dbReference type="NCBIfam" id="TIGR01033">
    <property type="entry name" value="YebC/PmpR family DNA-binding transcriptional regulator"/>
    <property type="match status" value="1"/>
</dbReference>
<dbReference type="NCBIfam" id="NF009044">
    <property type="entry name" value="PRK12378.1"/>
    <property type="match status" value="1"/>
</dbReference>
<dbReference type="SUPFAM" id="SSF75625">
    <property type="entry name" value="YebC-like"/>
    <property type="match status" value="1"/>
</dbReference>
<comment type="caution">
    <text evidence="9">The sequence shown here is derived from an EMBL/GenBank/DDBJ whole genome shotgun (WGS) entry which is preliminary data.</text>
</comment>
<feature type="domain" description="TACO1/YebC-like N-terminal" evidence="8">
    <location>
        <begin position="5"/>
        <end position="75"/>
    </location>
</feature>
<evidence type="ECO:0000256" key="5">
    <source>
        <dbReference type="ARBA" id="ARBA00023163"/>
    </source>
</evidence>
<keyword evidence="2 6" id="KW-0963">Cytoplasm</keyword>
<feature type="domain" description="TACO1/YebC-like second and third" evidence="7">
    <location>
        <begin position="81"/>
        <end position="235"/>
    </location>
</feature>
<dbReference type="Gene3D" id="3.30.70.980">
    <property type="match status" value="2"/>
</dbReference>
<protein>
    <recommendedName>
        <fullName evidence="6">Probable transcriptional regulatory protein IAC77_04160</fullName>
    </recommendedName>
</protein>
<evidence type="ECO:0000256" key="2">
    <source>
        <dbReference type="ARBA" id="ARBA00022490"/>
    </source>
</evidence>
<comment type="subcellular location">
    <subcellularLocation>
        <location evidence="6">Cytoplasm</location>
    </subcellularLocation>
</comment>
<dbReference type="GO" id="GO:0005829">
    <property type="term" value="C:cytosol"/>
    <property type="evidence" value="ECO:0007669"/>
    <property type="project" value="TreeGrafter"/>
</dbReference>
<organism evidence="9 10">
    <name type="scientific">Candidatus Enterousia excrementavium</name>
    <dbReference type="NCBI Taxonomy" id="2840789"/>
    <lineage>
        <taxon>Bacteria</taxon>
        <taxon>Pseudomonadati</taxon>
        <taxon>Pseudomonadota</taxon>
        <taxon>Alphaproteobacteria</taxon>
        <taxon>Candidatus Enterousia</taxon>
    </lineage>
</organism>
<evidence type="ECO:0000313" key="10">
    <source>
        <dbReference type="Proteomes" id="UP000721442"/>
    </source>
</evidence>
<dbReference type="InterPro" id="IPR029072">
    <property type="entry name" value="YebC-like"/>
</dbReference>
<evidence type="ECO:0000313" key="9">
    <source>
        <dbReference type="EMBL" id="MBO8407623.1"/>
    </source>
</evidence>
<dbReference type="GO" id="GO:0003677">
    <property type="term" value="F:DNA binding"/>
    <property type="evidence" value="ECO:0007669"/>
    <property type="project" value="UniProtKB-UniRule"/>
</dbReference>
<dbReference type="InterPro" id="IPR026564">
    <property type="entry name" value="Transcrip_reg_TACO1-like_dom3"/>
</dbReference>
<dbReference type="GO" id="GO:0006355">
    <property type="term" value="P:regulation of DNA-templated transcription"/>
    <property type="evidence" value="ECO:0007669"/>
    <property type="project" value="UniProtKB-UniRule"/>
</dbReference>
<accession>A0A940DFV3</accession>
<keyword evidence="3 6" id="KW-0805">Transcription regulation</keyword>
<comment type="similarity">
    <text evidence="1 6">Belongs to the TACO1 family.</text>
</comment>
<dbReference type="AlphaFoldDB" id="A0A940DFV3"/>
<proteinExistence type="inferred from homology"/>
<dbReference type="InterPro" id="IPR048300">
    <property type="entry name" value="TACO1_YebC-like_2nd/3rd_dom"/>
</dbReference>
<dbReference type="Gene3D" id="1.10.10.200">
    <property type="match status" value="1"/>
</dbReference>
<dbReference type="Pfam" id="PF20772">
    <property type="entry name" value="TACO1_YebC_N"/>
    <property type="match status" value="1"/>
</dbReference>
<dbReference type="Pfam" id="PF01709">
    <property type="entry name" value="Transcrip_reg"/>
    <property type="match status" value="1"/>
</dbReference>
<dbReference type="EMBL" id="JADINE010000051">
    <property type="protein sequence ID" value="MBO8407623.1"/>
    <property type="molecule type" value="Genomic_DNA"/>
</dbReference>
<dbReference type="PANTHER" id="PTHR12532:SF6">
    <property type="entry name" value="TRANSCRIPTIONAL REGULATORY PROTEIN YEBC-RELATED"/>
    <property type="match status" value="1"/>
</dbReference>
<reference evidence="9" key="2">
    <citation type="journal article" date="2021" name="PeerJ">
        <title>Extensive microbial diversity within the chicken gut microbiome revealed by metagenomics and culture.</title>
        <authorList>
            <person name="Gilroy R."/>
            <person name="Ravi A."/>
            <person name="Getino M."/>
            <person name="Pursley I."/>
            <person name="Horton D.L."/>
            <person name="Alikhan N.F."/>
            <person name="Baker D."/>
            <person name="Gharbi K."/>
            <person name="Hall N."/>
            <person name="Watson M."/>
            <person name="Adriaenssens E.M."/>
            <person name="Foster-Nyarko E."/>
            <person name="Jarju S."/>
            <person name="Secka A."/>
            <person name="Antonio M."/>
            <person name="Oren A."/>
            <person name="Chaudhuri R.R."/>
            <person name="La Ragione R."/>
            <person name="Hildebrand F."/>
            <person name="Pallen M.J."/>
        </authorList>
    </citation>
    <scope>NUCLEOTIDE SEQUENCE</scope>
    <source>
        <strain evidence="9">B1-16210</strain>
    </source>
</reference>
<dbReference type="InterPro" id="IPR017856">
    <property type="entry name" value="Integrase-like_N"/>
</dbReference>
<evidence type="ECO:0000259" key="8">
    <source>
        <dbReference type="Pfam" id="PF20772"/>
    </source>
</evidence>
<evidence type="ECO:0000259" key="7">
    <source>
        <dbReference type="Pfam" id="PF01709"/>
    </source>
</evidence>
<gene>
    <name evidence="9" type="ORF">IAC77_04160</name>
</gene>
<evidence type="ECO:0000256" key="1">
    <source>
        <dbReference type="ARBA" id="ARBA00008724"/>
    </source>
</evidence>
<evidence type="ECO:0000256" key="4">
    <source>
        <dbReference type="ARBA" id="ARBA00023125"/>
    </source>
</evidence>
<keyword evidence="5 6" id="KW-0804">Transcription</keyword>
<sequence>MSGHSKWHNIQHKKGAVDAARSGLFTKLAREITMAAKLGDKNPDNNPRLRLAILNARKNSMPNDNIKRAIDKASGANTENYVAVRYEGYGPGAVPVIVEALTDNPRRTVPEIRNIFAKNGGNMGEEGSVVFMFTRAGQIFYPASIGKSEDEMMEIIMDANADNLESDEEGFIITTKPDDFMTVQKVLADKLGEPEKAELTWIPNMPMDLDDEAYAKLEKLVDALDDNDDVQKVFTAAA</sequence>